<dbReference type="InterPro" id="IPR013783">
    <property type="entry name" value="Ig-like_fold"/>
</dbReference>
<keyword evidence="4" id="KW-1185">Reference proteome</keyword>
<feature type="domain" description="Ig-like" evidence="2">
    <location>
        <begin position="15"/>
        <end position="134"/>
    </location>
</feature>
<accession>A0AAD7R8C2</accession>
<dbReference type="AlphaFoldDB" id="A0AAD7R8C2"/>
<dbReference type="Gene3D" id="2.60.40.10">
    <property type="entry name" value="Immunoglobulins"/>
    <property type="match status" value="1"/>
</dbReference>
<dbReference type="InterPro" id="IPR007110">
    <property type="entry name" value="Ig-like_dom"/>
</dbReference>
<gene>
    <name evidence="3" type="ORF">AAFF_G00302200</name>
</gene>
<dbReference type="InterPro" id="IPR003599">
    <property type="entry name" value="Ig_sub"/>
</dbReference>
<dbReference type="Proteomes" id="UP001221898">
    <property type="component" value="Unassembled WGS sequence"/>
</dbReference>
<evidence type="ECO:0000313" key="4">
    <source>
        <dbReference type="Proteomes" id="UP001221898"/>
    </source>
</evidence>
<feature type="region of interest" description="Disordered" evidence="1">
    <location>
        <begin position="12"/>
        <end position="48"/>
    </location>
</feature>
<evidence type="ECO:0000256" key="1">
    <source>
        <dbReference type="SAM" id="MobiDB-lite"/>
    </source>
</evidence>
<dbReference type="PROSITE" id="PS50835">
    <property type="entry name" value="IG_LIKE"/>
    <property type="match status" value="1"/>
</dbReference>
<evidence type="ECO:0000259" key="2">
    <source>
        <dbReference type="PROSITE" id="PS50835"/>
    </source>
</evidence>
<dbReference type="SUPFAM" id="SSF48726">
    <property type="entry name" value="Immunoglobulin"/>
    <property type="match status" value="1"/>
</dbReference>
<protein>
    <recommendedName>
        <fullName evidence="2">Ig-like domain-containing protein</fullName>
    </recommendedName>
</protein>
<dbReference type="SMART" id="SM00409">
    <property type="entry name" value="IG"/>
    <property type="match status" value="1"/>
</dbReference>
<evidence type="ECO:0000313" key="3">
    <source>
        <dbReference type="EMBL" id="KAJ8371796.1"/>
    </source>
</evidence>
<organism evidence="3 4">
    <name type="scientific">Aldrovandia affinis</name>
    <dbReference type="NCBI Taxonomy" id="143900"/>
    <lineage>
        <taxon>Eukaryota</taxon>
        <taxon>Metazoa</taxon>
        <taxon>Chordata</taxon>
        <taxon>Craniata</taxon>
        <taxon>Vertebrata</taxon>
        <taxon>Euteleostomi</taxon>
        <taxon>Actinopterygii</taxon>
        <taxon>Neopterygii</taxon>
        <taxon>Teleostei</taxon>
        <taxon>Notacanthiformes</taxon>
        <taxon>Halosauridae</taxon>
        <taxon>Aldrovandia</taxon>
    </lineage>
</organism>
<proteinExistence type="predicted"/>
<dbReference type="Pfam" id="PF07679">
    <property type="entry name" value="I-set"/>
    <property type="match status" value="1"/>
</dbReference>
<dbReference type="EMBL" id="JAINUG010000430">
    <property type="protein sequence ID" value="KAJ8371796.1"/>
    <property type="molecule type" value="Genomic_DNA"/>
</dbReference>
<feature type="compositionally biased region" description="Basic and acidic residues" evidence="1">
    <location>
        <begin position="37"/>
        <end position="48"/>
    </location>
</feature>
<name>A0AAD7R8C2_9TELE</name>
<reference evidence="3" key="1">
    <citation type="journal article" date="2023" name="Science">
        <title>Genome structures resolve the early diversification of teleost fishes.</title>
        <authorList>
            <person name="Parey E."/>
            <person name="Louis A."/>
            <person name="Montfort J."/>
            <person name="Bouchez O."/>
            <person name="Roques C."/>
            <person name="Iampietro C."/>
            <person name="Lluch J."/>
            <person name="Castinel A."/>
            <person name="Donnadieu C."/>
            <person name="Desvignes T."/>
            <person name="Floi Bucao C."/>
            <person name="Jouanno E."/>
            <person name="Wen M."/>
            <person name="Mejri S."/>
            <person name="Dirks R."/>
            <person name="Jansen H."/>
            <person name="Henkel C."/>
            <person name="Chen W.J."/>
            <person name="Zahm M."/>
            <person name="Cabau C."/>
            <person name="Klopp C."/>
            <person name="Thompson A.W."/>
            <person name="Robinson-Rechavi M."/>
            <person name="Braasch I."/>
            <person name="Lecointre G."/>
            <person name="Bobe J."/>
            <person name="Postlethwait J.H."/>
            <person name="Berthelot C."/>
            <person name="Roest Crollius H."/>
            <person name="Guiguen Y."/>
        </authorList>
    </citation>
    <scope>NUCLEOTIDE SEQUENCE</scope>
    <source>
        <strain evidence="3">NC1722</strain>
    </source>
</reference>
<dbReference type="InterPro" id="IPR036179">
    <property type="entry name" value="Ig-like_dom_sf"/>
</dbReference>
<comment type="caution">
    <text evidence="3">The sequence shown here is derived from an EMBL/GenBank/DDBJ whole genome shotgun (WGS) entry which is preliminary data.</text>
</comment>
<dbReference type="InterPro" id="IPR013098">
    <property type="entry name" value="Ig_I-set"/>
</dbReference>
<sequence length="141" mass="15334">MLGLFCRKKSDVSGPDFDSDLGLKSETEMSLGDGGEDGERTPVDTVDTRQGDTVVLGCQLADGPSRGAWLNHSSILFAGDDKWSADPRVSLVTGGGDKQEYSLRIERVQASDEGRYTCLTQNHFNPQIKHMLLSVRGTCLL</sequence>